<sequence>MFEYIHTNIVQLSFLPVRQQFSDNQINTKLPHCHITCRIHDDSLDTAYKLSTPKQQSTLMVSVKSMHYNQCPTIKPTTTATNMTMHQSKPQLEHRHIIKSRNIIVVVVFIAAVNTISIIVVVIIGGISRSGGRTGCPHTSLENTSTYITCSSEQVITVADPCPHTLKTFDLTYTNIVNMFCLAARMACHQQIQQSDKTHQ</sequence>
<dbReference type="EMBL" id="JRES01000671">
    <property type="protein sequence ID" value="KNC29379.1"/>
    <property type="molecule type" value="Genomic_DNA"/>
</dbReference>
<gene>
    <name evidence="2" type="ORF">FF38_01527</name>
</gene>
<keyword evidence="1" id="KW-0812">Transmembrane</keyword>
<protein>
    <submittedName>
        <fullName evidence="2">Uncharacterized protein</fullName>
    </submittedName>
</protein>
<accession>A0A0L0CD53</accession>
<evidence type="ECO:0000313" key="2">
    <source>
        <dbReference type="EMBL" id="KNC29379.1"/>
    </source>
</evidence>
<keyword evidence="1" id="KW-0472">Membrane</keyword>
<keyword evidence="1" id="KW-1133">Transmembrane helix</keyword>
<feature type="transmembrane region" description="Helical" evidence="1">
    <location>
        <begin position="103"/>
        <end position="127"/>
    </location>
</feature>
<organism evidence="2 3">
    <name type="scientific">Lucilia cuprina</name>
    <name type="common">Green bottle fly</name>
    <name type="synonym">Australian sheep blowfly</name>
    <dbReference type="NCBI Taxonomy" id="7375"/>
    <lineage>
        <taxon>Eukaryota</taxon>
        <taxon>Metazoa</taxon>
        <taxon>Ecdysozoa</taxon>
        <taxon>Arthropoda</taxon>
        <taxon>Hexapoda</taxon>
        <taxon>Insecta</taxon>
        <taxon>Pterygota</taxon>
        <taxon>Neoptera</taxon>
        <taxon>Endopterygota</taxon>
        <taxon>Diptera</taxon>
        <taxon>Brachycera</taxon>
        <taxon>Muscomorpha</taxon>
        <taxon>Oestroidea</taxon>
        <taxon>Calliphoridae</taxon>
        <taxon>Luciliinae</taxon>
        <taxon>Lucilia</taxon>
    </lineage>
</organism>
<evidence type="ECO:0000256" key="1">
    <source>
        <dbReference type="SAM" id="Phobius"/>
    </source>
</evidence>
<evidence type="ECO:0000313" key="3">
    <source>
        <dbReference type="Proteomes" id="UP000037069"/>
    </source>
</evidence>
<dbReference type="Proteomes" id="UP000037069">
    <property type="component" value="Unassembled WGS sequence"/>
</dbReference>
<reference evidence="2 3" key="1">
    <citation type="journal article" date="2015" name="Nat. Commun.">
        <title>Lucilia cuprina genome unlocks parasitic fly biology to underpin future interventions.</title>
        <authorList>
            <person name="Anstead C.A."/>
            <person name="Korhonen P.K."/>
            <person name="Young N.D."/>
            <person name="Hall R.S."/>
            <person name="Jex A.R."/>
            <person name="Murali S.C."/>
            <person name="Hughes D.S."/>
            <person name="Lee S.F."/>
            <person name="Perry T."/>
            <person name="Stroehlein A.J."/>
            <person name="Ansell B.R."/>
            <person name="Breugelmans B."/>
            <person name="Hofmann A."/>
            <person name="Qu J."/>
            <person name="Dugan S."/>
            <person name="Lee S.L."/>
            <person name="Chao H."/>
            <person name="Dinh H."/>
            <person name="Han Y."/>
            <person name="Doddapaneni H.V."/>
            <person name="Worley K.C."/>
            <person name="Muzny D.M."/>
            <person name="Ioannidis P."/>
            <person name="Waterhouse R.M."/>
            <person name="Zdobnov E.M."/>
            <person name="James P.J."/>
            <person name="Bagnall N.H."/>
            <person name="Kotze A.C."/>
            <person name="Gibbs R.A."/>
            <person name="Richards S."/>
            <person name="Batterham P."/>
            <person name="Gasser R.B."/>
        </authorList>
    </citation>
    <scope>NUCLEOTIDE SEQUENCE [LARGE SCALE GENOMIC DNA]</scope>
    <source>
        <strain evidence="2 3">LS</strain>
        <tissue evidence="2">Full body</tissue>
    </source>
</reference>
<comment type="caution">
    <text evidence="2">The sequence shown here is derived from an EMBL/GenBank/DDBJ whole genome shotgun (WGS) entry which is preliminary data.</text>
</comment>
<proteinExistence type="predicted"/>
<name>A0A0L0CD53_LUCCU</name>
<dbReference type="AlphaFoldDB" id="A0A0L0CD53"/>
<keyword evidence="3" id="KW-1185">Reference proteome</keyword>